<dbReference type="Proteomes" id="UP000035514">
    <property type="component" value="Unassembled WGS sequence"/>
</dbReference>
<sequence>MNIYNYSNTTKEFISKTLANKNPLEVGKYLIPANATTIEVLPSKVGYTVYFNEEAKKWEYIEIPIIYVYDKDMKEYLHSHTNTFLIDYKKFNILENETTIKPLDNKAGYTVCFNEEAKKWEYVEDNRGKIIYSKTTKEKIEVDYLGKIKEEHTLLVPGQFDEWDYTQKIWVENEKVKKEYEDSLIPTSITQRQCRLMLHKMGKYKEVVTFIENSEDDEIKIEWEYASTIERNNPLVSTLGEQLGLTKEQLDNLFVEASKL</sequence>
<comment type="caution">
    <text evidence="1">The sequence shown here is derived from an EMBL/GenBank/DDBJ whole genome shotgun (WGS) entry which is preliminary data.</text>
</comment>
<gene>
    <name evidence="1" type="ORF">AA20_13540</name>
</gene>
<reference evidence="1 2" key="1">
    <citation type="submission" date="2014-01" db="EMBL/GenBank/DDBJ databases">
        <title>Development of a Comparative Genomic Fingerprinting Assay for High Resolution Genotyping of Arcobacter butzleri.</title>
        <authorList>
            <person name="Webb A.L."/>
            <person name="Inglis G.D."/>
            <person name="Kruczkiewicz P."/>
            <person name="Selinger L.B."/>
            <person name="Taboada E.N."/>
        </authorList>
    </citation>
    <scope>NUCLEOTIDE SEQUENCE [LARGE SCALE GENOMIC DNA]</scope>
    <source>
        <strain evidence="1 2">L348</strain>
    </source>
</reference>
<dbReference type="AlphaFoldDB" id="A0A0G9JNG8"/>
<evidence type="ECO:0000313" key="2">
    <source>
        <dbReference type="Proteomes" id="UP000035514"/>
    </source>
</evidence>
<evidence type="ECO:0000313" key="1">
    <source>
        <dbReference type="EMBL" id="KLD95811.1"/>
    </source>
</evidence>
<dbReference type="RefSeq" id="WP_046997587.1">
    <property type="nucleotide sequence ID" value="NZ_JAIQ01000176.1"/>
</dbReference>
<dbReference type="EMBL" id="JAIQ01000176">
    <property type="protein sequence ID" value="KLD95811.1"/>
    <property type="molecule type" value="Genomic_DNA"/>
</dbReference>
<organism evidence="1 2">
    <name type="scientific">Aliarcobacter butzleri L348</name>
    <dbReference type="NCBI Taxonomy" id="1447256"/>
    <lineage>
        <taxon>Bacteria</taxon>
        <taxon>Pseudomonadati</taxon>
        <taxon>Campylobacterota</taxon>
        <taxon>Epsilonproteobacteria</taxon>
        <taxon>Campylobacterales</taxon>
        <taxon>Arcobacteraceae</taxon>
        <taxon>Aliarcobacter</taxon>
    </lineage>
</organism>
<accession>A0A0G9JNG8</accession>
<dbReference type="PATRIC" id="fig|1447256.3.peg.2658"/>
<protein>
    <submittedName>
        <fullName evidence="1">Uncharacterized protein</fullName>
    </submittedName>
</protein>
<proteinExistence type="predicted"/>
<name>A0A0G9JNG8_9BACT</name>